<name>A0A0L6V1S9_9BASI</name>
<comment type="caution">
    <text evidence="1">The sequence shown here is derived from an EMBL/GenBank/DDBJ whole genome shotgun (WGS) entry which is preliminary data.</text>
</comment>
<dbReference type="OrthoDB" id="416119at2759"/>
<evidence type="ECO:0000313" key="1">
    <source>
        <dbReference type="EMBL" id="KNZ54110.1"/>
    </source>
</evidence>
<protein>
    <recommendedName>
        <fullName evidence="3">Reverse transcriptase domain-containing protein</fullName>
    </recommendedName>
</protein>
<gene>
    <name evidence="1" type="ORF">VP01_3041g3</name>
</gene>
<dbReference type="EMBL" id="LAVV01007993">
    <property type="protein sequence ID" value="KNZ54110.1"/>
    <property type="molecule type" value="Genomic_DNA"/>
</dbReference>
<organism evidence="1 2">
    <name type="scientific">Puccinia sorghi</name>
    <dbReference type="NCBI Taxonomy" id="27349"/>
    <lineage>
        <taxon>Eukaryota</taxon>
        <taxon>Fungi</taxon>
        <taxon>Dikarya</taxon>
        <taxon>Basidiomycota</taxon>
        <taxon>Pucciniomycotina</taxon>
        <taxon>Pucciniomycetes</taxon>
        <taxon>Pucciniales</taxon>
        <taxon>Pucciniaceae</taxon>
        <taxon>Puccinia</taxon>
    </lineage>
</organism>
<proteinExistence type="predicted"/>
<dbReference type="AlphaFoldDB" id="A0A0L6V1S9"/>
<dbReference type="VEuPathDB" id="FungiDB:VP01_3041g3"/>
<evidence type="ECO:0008006" key="3">
    <source>
        <dbReference type="Google" id="ProtNLM"/>
    </source>
</evidence>
<keyword evidence="2" id="KW-1185">Reference proteome</keyword>
<sequence length="341" mass="38071">MRKVSYFLPLLNMRLQTNLSNRGSSPKHKLASVKRRLNIRDKTRGLYMNLRKPLTDGVITPPPYNVAWGTTYHPVIRKKGKRQGCPLSPLVFIIYFNDILDSATKGIQVPGLEHPTQGLLGVHLLSKACIVQTYLMSAGSYGGECVGMRKKQTRNMQGHSQSLHSLLIFLGLGVTPLSIHCTMQHLQLWHKGDDLKPILKDLIKHPVKSAGGKSWVANTKRNSTHLGRGADLLNRMAFKDCSINIYTQTVLSQQGIMKTLPQNKERWTMSYIKLDCDSGTRSSGKTFNFIATSIHIPAVNQGITFLSLLCMNALTTVKDHIRAIEHSAQNVNTHLQLGIFP</sequence>
<accession>A0A0L6V1S9</accession>
<reference evidence="1 2" key="1">
    <citation type="submission" date="2015-08" db="EMBL/GenBank/DDBJ databases">
        <title>Next Generation Sequencing and Analysis of the Genome of Puccinia sorghi L Schw, the Causal Agent of Maize Common Rust.</title>
        <authorList>
            <person name="Rochi L."/>
            <person name="Burguener G."/>
            <person name="Darino M."/>
            <person name="Turjanski A."/>
            <person name="Kreff E."/>
            <person name="Dieguez M.J."/>
            <person name="Sacco F."/>
        </authorList>
    </citation>
    <scope>NUCLEOTIDE SEQUENCE [LARGE SCALE GENOMIC DNA]</scope>
    <source>
        <strain evidence="1 2">RO10H11247</strain>
    </source>
</reference>
<evidence type="ECO:0000313" key="2">
    <source>
        <dbReference type="Proteomes" id="UP000037035"/>
    </source>
</evidence>
<dbReference type="Proteomes" id="UP000037035">
    <property type="component" value="Unassembled WGS sequence"/>
</dbReference>